<dbReference type="AlphaFoldDB" id="A0A841RJP7"/>
<dbReference type="EMBL" id="JACHGJ010000019">
    <property type="protein sequence ID" value="MBB6482718.1"/>
    <property type="molecule type" value="Genomic_DNA"/>
</dbReference>
<protein>
    <submittedName>
        <fullName evidence="1">Uncharacterized protein</fullName>
    </submittedName>
</protein>
<gene>
    <name evidence="1" type="ORF">HNR50_004423</name>
</gene>
<proteinExistence type="predicted"/>
<organism evidence="1 2">
    <name type="scientific">Spirochaeta isovalerica</name>
    <dbReference type="NCBI Taxonomy" id="150"/>
    <lineage>
        <taxon>Bacteria</taxon>
        <taxon>Pseudomonadati</taxon>
        <taxon>Spirochaetota</taxon>
        <taxon>Spirochaetia</taxon>
        <taxon>Spirochaetales</taxon>
        <taxon>Spirochaetaceae</taxon>
        <taxon>Spirochaeta</taxon>
    </lineage>
</organism>
<reference evidence="1 2" key="1">
    <citation type="submission" date="2020-08" db="EMBL/GenBank/DDBJ databases">
        <title>Genomic Encyclopedia of Type Strains, Phase IV (KMG-IV): sequencing the most valuable type-strain genomes for metagenomic binning, comparative biology and taxonomic classification.</title>
        <authorList>
            <person name="Goeker M."/>
        </authorList>
    </citation>
    <scope>NUCLEOTIDE SEQUENCE [LARGE SCALE GENOMIC DNA]</scope>
    <source>
        <strain evidence="1 2">DSM 2461</strain>
    </source>
</reference>
<keyword evidence="2" id="KW-1185">Reference proteome</keyword>
<dbReference type="Proteomes" id="UP000587760">
    <property type="component" value="Unassembled WGS sequence"/>
</dbReference>
<evidence type="ECO:0000313" key="2">
    <source>
        <dbReference type="Proteomes" id="UP000587760"/>
    </source>
</evidence>
<comment type="caution">
    <text evidence="1">The sequence shown here is derived from an EMBL/GenBank/DDBJ whole genome shotgun (WGS) entry which is preliminary data.</text>
</comment>
<dbReference type="RefSeq" id="WP_184748953.1">
    <property type="nucleotide sequence ID" value="NZ_JACHGJ010000019.1"/>
</dbReference>
<evidence type="ECO:0000313" key="1">
    <source>
        <dbReference type="EMBL" id="MBB6482718.1"/>
    </source>
</evidence>
<accession>A0A841RJP7</accession>
<name>A0A841RJP7_9SPIO</name>
<sequence>MKNILILLLFSFIPLSALDLPVINREMEVIYSFNIGSELNQIGYHHTDQGIEPSGPTDIVINNNLIWFWDYHNSKIKSFDLDSFQIKNESLCFNYSNVPQLLELHNEKILSINKNNRLEIIDLFENIQRFQFNNNENLLESVMKSNQLNYFITNNYIIIESKSGTIGLLNYSKQDNEIIIEENIDNIENPAESCHLFRFKVAGHSGRKLPPIPV</sequence>
<dbReference type="SUPFAM" id="SSF101898">
    <property type="entry name" value="NHL repeat"/>
    <property type="match status" value="1"/>
</dbReference>